<evidence type="ECO:0000313" key="6">
    <source>
        <dbReference type="Proteomes" id="UP000662770"/>
    </source>
</evidence>
<evidence type="ECO:0000256" key="1">
    <source>
        <dbReference type="ARBA" id="ARBA00022801"/>
    </source>
</evidence>
<dbReference type="Proteomes" id="UP000662770">
    <property type="component" value="Chromosome"/>
</dbReference>
<dbReference type="Gene3D" id="1.10.3210.10">
    <property type="entry name" value="Hypothetical protein af1432"/>
    <property type="match status" value="2"/>
</dbReference>
<dbReference type="PANTHER" id="PTHR11373:SF32">
    <property type="entry name" value="DEOXYGUANOSINETRIPHOSPHATE TRIPHOSPHOHYDROLASE"/>
    <property type="match status" value="1"/>
</dbReference>
<organism evidence="5 6">
    <name type="scientific">Shewanella avicenniae</name>
    <dbReference type="NCBI Taxonomy" id="2814294"/>
    <lineage>
        <taxon>Bacteria</taxon>
        <taxon>Pseudomonadati</taxon>
        <taxon>Pseudomonadota</taxon>
        <taxon>Gammaproteobacteria</taxon>
        <taxon>Alteromonadales</taxon>
        <taxon>Shewanellaceae</taxon>
        <taxon>Shewanella</taxon>
    </lineage>
</organism>
<gene>
    <name evidence="3 5" type="primary">dgt</name>
    <name evidence="5" type="ORF">JYB87_08405</name>
</gene>
<evidence type="ECO:0000259" key="4">
    <source>
        <dbReference type="PROSITE" id="PS51831"/>
    </source>
</evidence>
<comment type="catalytic activity">
    <reaction evidence="3">
        <text>dGTP + H2O = 2'-deoxyguanosine + triphosphate + H(+)</text>
        <dbReference type="Rhea" id="RHEA:15193"/>
        <dbReference type="ChEBI" id="CHEBI:15377"/>
        <dbReference type="ChEBI" id="CHEBI:15378"/>
        <dbReference type="ChEBI" id="CHEBI:17172"/>
        <dbReference type="ChEBI" id="CHEBI:18036"/>
        <dbReference type="ChEBI" id="CHEBI:61429"/>
        <dbReference type="EC" id="3.1.5.1"/>
    </reaction>
</comment>
<dbReference type="InterPro" id="IPR006674">
    <property type="entry name" value="HD_domain"/>
</dbReference>
<dbReference type="InterPro" id="IPR050135">
    <property type="entry name" value="dGTPase-like"/>
</dbReference>
<dbReference type="HAMAP" id="MF_00030">
    <property type="entry name" value="dGTPase_type1"/>
    <property type="match status" value="1"/>
</dbReference>
<proteinExistence type="inferred from homology"/>
<dbReference type="InterPro" id="IPR023293">
    <property type="entry name" value="dGTP_triP_hydro_central_sf"/>
</dbReference>
<keyword evidence="1 3" id="KW-0378">Hydrolase</keyword>
<evidence type="ECO:0000256" key="3">
    <source>
        <dbReference type="HAMAP-Rule" id="MF_00030"/>
    </source>
</evidence>
<keyword evidence="6" id="KW-1185">Reference proteome</keyword>
<dbReference type="NCBIfam" id="TIGR01353">
    <property type="entry name" value="dGTP_triPase"/>
    <property type="match status" value="1"/>
</dbReference>
<dbReference type="InterPro" id="IPR026875">
    <property type="entry name" value="PHydrolase_assoc_dom"/>
</dbReference>
<dbReference type="GO" id="GO:0008832">
    <property type="term" value="F:dGTPase activity"/>
    <property type="evidence" value="ECO:0007669"/>
    <property type="project" value="UniProtKB-EC"/>
</dbReference>
<accession>A0ABX7QW29</accession>
<dbReference type="Pfam" id="PF01966">
    <property type="entry name" value="HD"/>
    <property type="match status" value="1"/>
</dbReference>
<name>A0ABX7QW29_9GAMM</name>
<comment type="function">
    <text evidence="3">dGTPase preferentially hydrolyzes dGTP over the other canonical NTPs.</text>
</comment>
<keyword evidence="2 3" id="KW-0460">Magnesium</keyword>
<dbReference type="PROSITE" id="PS51831">
    <property type="entry name" value="HD"/>
    <property type="match status" value="1"/>
</dbReference>
<dbReference type="SMART" id="SM00471">
    <property type="entry name" value="HDc"/>
    <property type="match status" value="1"/>
</dbReference>
<feature type="domain" description="HD" evidence="4">
    <location>
        <begin position="68"/>
        <end position="252"/>
    </location>
</feature>
<dbReference type="EMBL" id="CP071503">
    <property type="protein sequence ID" value="QSX35200.1"/>
    <property type="molecule type" value="Genomic_DNA"/>
</dbReference>
<comment type="caution">
    <text evidence="3">As this bacterium is not an Enterobacterale, this protein may not have a true dGTPase activity.</text>
</comment>
<dbReference type="InterPro" id="IPR006261">
    <property type="entry name" value="dGTPase"/>
</dbReference>
<sequence length="484" mass="54825">MDIDFRQRFSLKRPFSHNSGEPKTLDIRALQRAYESDRGRIINSAAIRRLQQKTQVFALERNAAVRSRLTHSLEVQQTGRFIVQRIFDLLDEQQQDFGLSPMERVLETLVEMACLMHDVGNPPFGHFGEAAISDWFETELSILNADFAANYPALAQDICHFEGNAQAIRLMHSLLGLNLTYSQIAGILKYTRAGDIAKHEIPVDKSYLMKKVGYYASERQFVLQLWLQLGIAKDNRHPVSYIMEAADDISYCLADIEDAVEKGIISLPLLQQALTEEYQRQLAAHGLPNEHASLMVDAIRFAQNQSARININHTSQFFTFLRVKLIHPLVDHAATEFIANIDAVFAGNLNRALLEDGSVCHAIAATLKQVAIDKVFSHREVEKLELQGYRIISGLLQSYAPLLALTSEDFMALVSGASRKPIIAARLLHRLPQKHLATYKNAIKNGKNAELPEFYHRCRLIQDYISGMTDQFAQDEYRMMQALD</sequence>
<dbReference type="Pfam" id="PF13286">
    <property type="entry name" value="HD_assoc"/>
    <property type="match status" value="1"/>
</dbReference>
<dbReference type="InterPro" id="IPR020779">
    <property type="entry name" value="dNTPase_1"/>
</dbReference>
<evidence type="ECO:0000256" key="2">
    <source>
        <dbReference type="ARBA" id="ARBA00022842"/>
    </source>
</evidence>
<dbReference type="NCBIfam" id="NF003429">
    <property type="entry name" value="PRK04926.1"/>
    <property type="match status" value="1"/>
</dbReference>
<protein>
    <recommendedName>
        <fullName evidence="3">Probable deoxyguanosinetriphosphate triphosphohydrolase</fullName>
        <shortName evidence="3">dGTP triphosphohydrolase</shortName>
        <shortName evidence="3">dGTPase</shortName>
        <ecNumber evidence="3">3.1.5.1</ecNumber>
    </recommendedName>
</protein>
<dbReference type="PANTHER" id="PTHR11373">
    <property type="entry name" value="DEOXYNUCLEOSIDE TRIPHOSPHATE TRIPHOSPHOHYDROLASE"/>
    <property type="match status" value="1"/>
</dbReference>
<dbReference type="EC" id="3.1.5.1" evidence="3"/>
<comment type="similarity">
    <text evidence="3">Belongs to the dGTPase family. Type 1 subfamily.</text>
</comment>
<dbReference type="RefSeq" id="WP_207356394.1">
    <property type="nucleotide sequence ID" value="NZ_CP071503.1"/>
</dbReference>
<comment type="cofactor">
    <cofactor evidence="3">
        <name>Mg(2+)</name>
        <dbReference type="ChEBI" id="CHEBI:18420"/>
    </cofactor>
</comment>
<dbReference type="InterPro" id="IPR003607">
    <property type="entry name" value="HD/PDEase_dom"/>
</dbReference>
<dbReference type="Gene3D" id="1.10.3410.10">
    <property type="entry name" value="putative deoxyguanosinetriphosphate triphosphohydrolase like domain"/>
    <property type="match status" value="1"/>
</dbReference>
<dbReference type="SUPFAM" id="SSF109604">
    <property type="entry name" value="HD-domain/PDEase-like"/>
    <property type="match status" value="1"/>
</dbReference>
<reference evidence="5 6" key="1">
    <citation type="submission" date="2021-03" db="EMBL/GenBank/DDBJ databases">
        <title>Novel species identification of genus Shewanella.</title>
        <authorList>
            <person name="Liu G."/>
            <person name="Zhang Q."/>
        </authorList>
    </citation>
    <scope>NUCLEOTIDE SEQUENCE [LARGE SCALE GENOMIC DNA]</scope>
    <source>
        <strain evidence="5 6">FJAT-51800</strain>
    </source>
</reference>
<evidence type="ECO:0000313" key="5">
    <source>
        <dbReference type="EMBL" id="QSX35200.1"/>
    </source>
</evidence>